<name>A0A7S1DD76_CYCTE</name>
<dbReference type="EMBL" id="HBFW01025953">
    <property type="protein sequence ID" value="CAD8945457.1"/>
    <property type="molecule type" value="Transcribed_RNA"/>
</dbReference>
<evidence type="ECO:0000256" key="2">
    <source>
        <dbReference type="SAM" id="Phobius"/>
    </source>
</evidence>
<feature type="compositionally biased region" description="Basic residues" evidence="1">
    <location>
        <begin position="149"/>
        <end position="159"/>
    </location>
</feature>
<keyword evidence="2" id="KW-0812">Transmembrane</keyword>
<organism evidence="3">
    <name type="scientific">Cyclophora tenuis</name>
    <name type="common">Marine diatom</name>
    <dbReference type="NCBI Taxonomy" id="216820"/>
    <lineage>
        <taxon>Eukaryota</taxon>
        <taxon>Sar</taxon>
        <taxon>Stramenopiles</taxon>
        <taxon>Ochrophyta</taxon>
        <taxon>Bacillariophyta</taxon>
        <taxon>Fragilariophyceae</taxon>
        <taxon>Fragilariophycidae</taxon>
        <taxon>Cyclophorales</taxon>
        <taxon>Cyclophoraceae</taxon>
        <taxon>Cyclophora</taxon>
    </lineage>
</organism>
<feature type="region of interest" description="Disordered" evidence="1">
    <location>
        <begin position="121"/>
        <end position="159"/>
    </location>
</feature>
<sequence>MLRKGAEELGLDPCYRDFLKNYPSQPSLPPLVRAVAACNFMMILLTAFVWKKRVFANIQRWFIFRVEHYLYPLSPLLSHTLTGLILLPGSLFGMVALFVMQVTGTTPPVIQRIISMMNGGGGGGGGDAAKSKENAPTTTSDTATAATTKKGKKKNAKTK</sequence>
<feature type="compositionally biased region" description="Low complexity" evidence="1">
    <location>
        <begin position="135"/>
        <end position="148"/>
    </location>
</feature>
<accession>A0A7S1DD76</accession>
<keyword evidence="2" id="KW-0472">Membrane</keyword>
<proteinExistence type="predicted"/>
<evidence type="ECO:0000313" key="3">
    <source>
        <dbReference type="EMBL" id="CAD8945457.1"/>
    </source>
</evidence>
<feature type="transmembrane region" description="Helical" evidence="2">
    <location>
        <begin position="70"/>
        <end position="100"/>
    </location>
</feature>
<keyword evidence="2" id="KW-1133">Transmembrane helix</keyword>
<gene>
    <name evidence="3" type="ORF">CTEN0397_LOCUS16661</name>
</gene>
<evidence type="ECO:0000256" key="1">
    <source>
        <dbReference type="SAM" id="MobiDB-lite"/>
    </source>
</evidence>
<reference evidence="3" key="1">
    <citation type="submission" date="2021-01" db="EMBL/GenBank/DDBJ databases">
        <authorList>
            <person name="Corre E."/>
            <person name="Pelletier E."/>
            <person name="Niang G."/>
            <person name="Scheremetjew M."/>
            <person name="Finn R."/>
            <person name="Kale V."/>
            <person name="Holt S."/>
            <person name="Cochrane G."/>
            <person name="Meng A."/>
            <person name="Brown T."/>
            <person name="Cohen L."/>
        </authorList>
    </citation>
    <scope>NUCLEOTIDE SEQUENCE</scope>
    <source>
        <strain evidence="3">ECT3854</strain>
    </source>
</reference>
<feature type="transmembrane region" description="Helical" evidence="2">
    <location>
        <begin position="31"/>
        <end position="50"/>
    </location>
</feature>
<dbReference type="AlphaFoldDB" id="A0A7S1DD76"/>
<protein>
    <submittedName>
        <fullName evidence="3">Uncharacterized protein</fullName>
    </submittedName>
</protein>